<organism evidence="1 2">
    <name type="scientific">Chaenocephalus aceratus</name>
    <name type="common">Blackfin icefish</name>
    <name type="synonym">Chaenichthys aceratus</name>
    <dbReference type="NCBI Taxonomy" id="36190"/>
    <lineage>
        <taxon>Eukaryota</taxon>
        <taxon>Metazoa</taxon>
        <taxon>Chordata</taxon>
        <taxon>Craniata</taxon>
        <taxon>Vertebrata</taxon>
        <taxon>Euteleostomi</taxon>
        <taxon>Actinopterygii</taxon>
        <taxon>Neopterygii</taxon>
        <taxon>Teleostei</taxon>
        <taxon>Neoteleostei</taxon>
        <taxon>Acanthomorphata</taxon>
        <taxon>Eupercaria</taxon>
        <taxon>Perciformes</taxon>
        <taxon>Notothenioidei</taxon>
        <taxon>Channichthyidae</taxon>
        <taxon>Chaenocephalus</taxon>
    </lineage>
</organism>
<accession>A0ACB9XY91</accession>
<protein>
    <submittedName>
        <fullName evidence="1">Uncharacterized protein</fullName>
    </submittedName>
</protein>
<name>A0ACB9XY91_CHAAC</name>
<gene>
    <name evidence="1" type="ORF">KUCAC02_001311</name>
</gene>
<dbReference type="Proteomes" id="UP001057452">
    <property type="component" value="Chromosome 2"/>
</dbReference>
<keyword evidence="2" id="KW-1185">Reference proteome</keyword>
<sequence length="208" mass="22794">MSQFVDHGIVRIRNVPLLELLAEYMDANKCIDELLKQLEDERRNVRSVGEFRASTVINDFTEAFVQLKHRPQLRKRLLILIKQHLTIAIDVSLHPSEHGAHQPVIAASLLDEAQNPSGVLGGLFLLPVCNVAVSLTDGNKSSAVQCQHQMARIQNVAALDVSAYTDGVCLGLLPHLLGREENVVSERPGGVEGEGGETQLEIQRGLGQ</sequence>
<feature type="non-terminal residue" evidence="1">
    <location>
        <position position="208"/>
    </location>
</feature>
<evidence type="ECO:0000313" key="2">
    <source>
        <dbReference type="Proteomes" id="UP001057452"/>
    </source>
</evidence>
<comment type="caution">
    <text evidence="1">The sequence shown here is derived from an EMBL/GenBank/DDBJ whole genome shotgun (WGS) entry which is preliminary data.</text>
</comment>
<proteinExistence type="predicted"/>
<dbReference type="EMBL" id="CM043786">
    <property type="protein sequence ID" value="KAI4831789.1"/>
    <property type="molecule type" value="Genomic_DNA"/>
</dbReference>
<evidence type="ECO:0000313" key="1">
    <source>
        <dbReference type="EMBL" id="KAI4831789.1"/>
    </source>
</evidence>
<reference evidence="1" key="1">
    <citation type="submission" date="2022-05" db="EMBL/GenBank/DDBJ databases">
        <title>Chromosome-level genome of Chaenocephalus aceratus.</title>
        <authorList>
            <person name="Park H."/>
        </authorList>
    </citation>
    <scope>NUCLEOTIDE SEQUENCE</scope>
    <source>
        <strain evidence="1">KU_202001</strain>
    </source>
</reference>